<dbReference type="HAMAP" id="MF_00203">
    <property type="entry name" value="UvrC"/>
    <property type="match status" value="1"/>
</dbReference>
<keyword evidence="3 6" id="KW-0228">DNA excision</keyword>
<dbReference type="Gene3D" id="3.40.1440.10">
    <property type="entry name" value="GIY-YIG endonuclease"/>
    <property type="match status" value="1"/>
</dbReference>
<dbReference type="Gene3D" id="1.10.150.20">
    <property type="entry name" value="5' to 3' exonuclease, C-terminal subdomain"/>
    <property type="match status" value="1"/>
</dbReference>
<keyword evidence="6" id="KW-0742">SOS response</keyword>
<evidence type="ECO:0000256" key="7">
    <source>
        <dbReference type="SAM" id="MobiDB-lite"/>
    </source>
</evidence>
<feature type="domain" description="GIY-YIG" evidence="9">
    <location>
        <begin position="16"/>
        <end position="95"/>
    </location>
</feature>
<evidence type="ECO:0000256" key="4">
    <source>
        <dbReference type="ARBA" id="ARBA00022881"/>
    </source>
</evidence>
<comment type="similarity">
    <text evidence="6">Belongs to the UvrC family.</text>
</comment>
<dbReference type="SUPFAM" id="SSF82771">
    <property type="entry name" value="GIY-YIG endonuclease"/>
    <property type="match status" value="1"/>
</dbReference>
<evidence type="ECO:0000256" key="2">
    <source>
        <dbReference type="ARBA" id="ARBA00022763"/>
    </source>
</evidence>
<dbReference type="InterPro" id="IPR004791">
    <property type="entry name" value="UvrC"/>
</dbReference>
<organism evidence="11 12">
    <name type="scientific">Brachybacterium rhamnosum</name>
    <dbReference type="NCBI Taxonomy" id="173361"/>
    <lineage>
        <taxon>Bacteria</taxon>
        <taxon>Bacillati</taxon>
        <taxon>Actinomycetota</taxon>
        <taxon>Actinomycetes</taxon>
        <taxon>Micrococcales</taxon>
        <taxon>Dermabacteraceae</taxon>
        <taxon>Brachybacterium</taxon>
    </lineage>
</organism>
<evidence type="ECO:0000313" key="12">
    <source>
        <dbReference type="Proteomes" id="UP001597280"/>
    </source>
</evidence>
<dbReference type="GO" id="GO:0016787">
    <property type="term" value="F:hydrolase activity"/>
    <property type="evidence" value="ECO:0007669"/>
    <property type="project" value="UniProtKB-KW"/>
</dbReference>
<keyword evidence="12" id="KW-1185">Reference proteome</keyword>
<dbReference type="PROSITE" id="PS50165">
    <property type="entry name" value="UVRC"/>
    <property type="match status" value="1"/>
</dbReference>
<dbReference type="Pfam" id="PF08459">
    <property type="entry name" value="UvrC_RNaseH_dom"/>
    <property type="match status" value="1"/>
</dbReference>
<reference evidence="12" key="1">
    <citation type="journal article" date="2019" name="Int. J. Syst. Evol. Microbiol.">
        <title>The Global Catalogue of Microorganisms (GCM) 10K type strain sequencing project: providing services to taxonomists for standard genome sequencing and annotation.</title>
        <authorList>
            <consortium name="The Broad Institute Genomics Platform"/>
            <consortium name="The Broad Institute Genome Sequencing Center for Infectious Disease"/>
            <person name="Wu L."/>
            <person name="Ma J."/>
        </authorList>
    </citation>
    <scope>NUCLEOTIDE SEQUENCE [LARGE SCALE GENOMIC DNA]</scope>
    <source>
        <strain evidence="12">JCM 11650</strain>
    </source>
</reference>
<dbReference type="PROSITE" id="PS50151">
    <property type="entry name" value="UVR"/>
    <property type="match status" value="1"/>
</dbReference>
<protein>
    <recommendedName>
        <fullName evidence="6">UvrABC system protein C</fullName>
        <shortName evidence="6">Protein UvrC</shortName>
    </recommendedName>
    <alternativeName>
        <fullName evidence="6">Excinuclease ABC subunit C</fullName>
    </alternativeName>
</protein>
<dbReference type="Pfam" id="PF01541">
    <property type="entry name" value="GIY-YIG"/>
    <property type="match status" value="1"/>
</dbReference>
<feature type="region of interest" description="Disordered" evidence="7">
    <location>
        <begin position="617"/>
        <end position="668"/>
    </location>
</feature>
<accession>A0ABW4Q207</accession>
<keyword evidence="2 6" id="KW-0227">DNA damage</keyword>
<comment type="subunit">
    <text evidence="6">Interacts with UvrB in an incision complex.</text>
</comment>
<keyword evidence="5 6" id="KW-0234">DNA repair</keyword>
<comment type="function">
    <text evidence="6">The UvrABC repair system catalyzes the recognition and processing of DNA lesions. UvrC both incises the 5' and 3' sides of the lesion. The N-terminal half is responsible for the 3' incision and the C-terminal half is responsible for the 5' incision.</text>
</comment>
<comment type="subcellular location">
    <subcellularLocation>
        <location evidence="6">Cytoplasm</location>
    </subcellularLocation>
</comment>
<dbReference type="PROSITE" id="PS50164">
    <property type="entry name" value="GIY_YIG"/>
    <property type="match status" value="1"/>
</dbReference>
<feature type="domain" description="UVR" evidence="8">
    <location>
        <begin position="208"/>
        <end position="243"/>
    </location>
</feature>
<sequence>MADPSTYRPPAGTIPTSPGVYRFRDADERVIYVGKAKNLRQRLSNYFQDLSVLHERTRRMVTTAARVEWTVVGTEVEALTLEYTWIKEYDPRFNVKFRDDKSYPFLAVTMGEKVPRVHITRRPRAKGDRTFGPYPQVGAIRETLDLMLRVFPVRSCSAGVYRRAERSGRPCLLGFIGKCSAPCVGDISEEDHRRLAARFCDFMAGNTAAYTKDIERRMREAAAAMDYETAASLRDDLQALNKVMEKNSVVLSDATDADLLGLVQDELEASVQVFHVRGGRIRGQRGWTAEILDESEPEDLIERALTTLYAEGSAPREVLVPVLPRDVEQVRGMLGPGVDLRVPRRGEKKDLLATVTKNAEEALRLHRMRRTGDLTSRTKALEDLGEALDLAEPPLRIECYDISHSQGTNVVGSQVVFEDGLPRKSEYRRYSVHGAAARDDTASMYDVILRRMKHHLDPPEPAVDEQGAPRRFAYPPSLLLVDGGPPQVAAAQRALDDLGITDVALAGIAKRLEEIWLPGEEYPVILPRTSEALFLVQRLRDEAHRFAITYHRSKRGRAMQASALDGIGGLGAARRRALLDRFVTVSAIREAEPEQLEEVDGIGPALAARISAALRSDQGSAPAEADGAAEPEAIGLSIDMATGEILNPGPGGNEQDPRPDPEGAPGDR</sequence>
<dbReference type="Pfam" id="PF14520">
    <property type="entry name" value="HHH_5"/>
    <property type="match status" value="1"/>
</dbReference>
<dbReference type="InterPro" id="IPR000305">
    <property type="entry name" value="GIY-YIG_endonuc"/>
</dbReference>
<feature type="compositionally biased region" description="Low complexity" evidence="7">
    <location>
        <begin position="617"/>
        <end position="633"/>
    </location>
</feature>
<dbReference type="SUPFAM" id="SSF46600">
    <property type="entry name" value="C-terminal UvrC-binding domain of UvrB"/>
    <property type="match status" value="1"/>
</dbReference>
<dbReference type="NCBIfam" id="TIGR00194">
    <property type="entry name" value="uvrC"/>
    <property type="match status" value="1"/>
</dbReference>
<dbReference type="NCBIfam" id="NF001824">
    <property type="entry name" value="PRK00558.1-5"/>
    <property type="match status" value="1"/>
</dbReference>
<comment type="caution">
    <text evidence="11">The sequence shown here is derived from an EMBL/GenBank/DDBJ whole genome shotgun (WGS) entry which is preliminary data.</text>
</comment>
<dbReference type="Proteomes" id="UP001597280">
    <property type="component" value="Unassembled WGS sequence"/>
</dbReference>
<evidence type="ECO:0000256" key="5">
    <source>
        <dbReference type="ARBA" id="ARBA00023204"/>
    </source>
</evidence>
<dbReference type="RefSeq" id="WP_343904863.1">
    <property type="nucleotide sequence ID" value="NZ_BAAAIS010000003.1"/>
</dbReference>
<proteinExistence type="inferred from homology"/>
<dbReference type="Pfam" id="PF02151">
    <property type="entry name" value="UVR"/>
    <property type="match status" value="1"/>
</dbReference>
<dbReference type="CDD" id="cd10434">
    <property type="entry name" value="GIY-YIG_UvrC_Cho"/>
    <property type="match status" value="1"/>
</dbReference>
<dbReference type="PANTHER" id="PTHR30562:SF1">
    <property type="entry name" value="UVRABC SYSTEM PROTEIN C"/>
    <property type="match status" value="1"/>
</dbReference>
<dbReference type="Gene3D" id="3.30.420.340">
    <property type="entry name" value="UvrC, RNAse H endonuclease domain"/>
    <property type="match status" value="1"/>
</dbReference>
<dbReference type="SUPFAM" id="SSF47781">
    <property type="entry name" value="RuvA domain 2-like"/>
    <property type="match status" value="1"/>
</dbReference>
<dbReference type="InterPro" id="IPR001162">
    <property type="entry name" value="UvrC_RNase_H_dom"/>
</dbReference>
<evidence type="ECO:0000256" key="6">
    <source>
        <dbReference type="HAMAP-Rule" id="MF_00203"/>
    </source>
</evidence>
<dbReference type="InterPro" id="IPR038476">
    <property type="entry name" value="UvrC_RNase_H_dom_sf"/>
</dbReference>
<evidence type="ECO:0000259" key="8">
    <source>
        <dbReference type="PROSITE" id="PS50151"/>
    </source>
</evidence>
<dbReference type="Pfam" id="PF22920">
    <property type="entry name" value="UvrC_RNaseH"/>
    <property type="match status" value="1"/>
</dbReference>
<dbReference type="EMBL" id="JBHUFL010000003">
    <property type="protein sequence ID" value="MFD1835728.1"/>
    <property type="molecule type" value="Genomic_DNA"/>
</dbReference>
<dbReference type="InterPro" id="IPR036876">
    <property type="entry name" value="UVR_dom_sf"/>
</dbReference>
<dbReference type="InterPro" id="IPR050066">
    <property type="entry name" value="UvrABC_protein_C"/>
</dbReference>
<keyword evidence="11" id="KW-0378">Hydrolase</keyword>
<evidence type="ECO:0000313" key="11">
    <source>
        <dbReference type="EMBL" id="MFD1835728.1"/>
    </source>
</evidence>
<evidence type="ECO:0000259" key="10">
    <source>
        <dbReference type="PROSITE" id="PS50165"/>
    </source>
</evidence>
<evidence type="ECO:0000256" key="1">
    <source>
        <dbReference type="ARBA" id="ARBA00022490"/>
    </source>
</evidence>
<dbReference type="PANTHER" id="PTHR30562">
    <property type="entry name" value="UVRC/OXIDOREDUCTASE"/>
    <property type="match status" value="1"/>
</dbReference>
<name>A0ABW4Q207_9MICO</name>
<evidence type="ECO:0000256" key="3">
    <source>
        <dbReference type="ARBA" id="ARBA00022769"/>
    </source>
</evidence>
<dbReference type="SMART" id="SM00465">
    <property type="entry name" value="GIYc"/>
    <property type="match status" value="1"/>
</dbReference>
<evidence type="ECO:0000259" key="9">
    <source>
        <dbReference type="PROSITE" id="PS50164"/>
    </source>
</evidence>
<gene>
    <name evidence="6 11" type="primary">uvrC</name>
    <name evidence="11" type="ORF">ACFSDA_11680</name>
</gene>
<dbReference type="InterPro" id="IPR047296">
    <property type="entry name" value="GIY-YIG_UvrC_Cho"/>
</dbReference>
<dbReference type="InterPro" id="IPR035901">
    <property type="entry name" value="GIY-YIG_endonuc_sf"/>
</dbReference>
<dbReference type="InterPro" id="IPR001943">
    <property type="entry name" value="UVR_dom"/>
</dbReference>
<dbReference type="InterPro" id="IPR010994">
    <property type="entry name" value="RuvA_2-like"/>
</dbReference>
<keyword evidence="4 6" id="KW-0267">Excision nuclease</keyword>
<feature type="domain" description="UvrC family homology region profile" evidence="10">
    <location>
        <begin position="259"/>
        <end position="495"/>
    </location>
</feature>
<dbReference type="Gene3D" id="4.10.860.10">
    <property type="entry name" value="UVR domain"/>
    <property type="match status" value="1"/>
</dbReference>
<feature type="compositionally biased region" description="Basic and acidic residues" evidence="7">
    <location>
        <begin position="655"/>
        <end position="668"/>
    </location>
</feature>
<keyword evidence="1 6" id="KW-0963">Cytoplasm</keyword>